<keyword evidence="4" id="KW-1185">Reference proteome</keyword>
<evidence type="ECO:0000256" key="2">
    <source>
        <dbReference type="SAM" id="SignalP"/>
    </source>
</evidence>
<proteinExistence type="predicted"/>
<evidence type="ECO:0000313" key="4">
    <source>
        <dbReference type="Proteomes" id="UP000192247"/>
    </source>
</evidence>
<dbReference type="Proteomes" id="UP000192247">
    <property type="component" value="Unassembled WGS sequence"/>
</dbReference>
<sequence>MMPKILWCALFCVLLVGIVAHKDHDHEHSHSHASGEHGQGEQSHDNVEIDDHKRGHTHDEPHTDQEHNSHDDHGEEAAYVKDETTTLNPEASTVIDIEPWLEEQIETQFRKSLPVFARFNGDPNVTIDCSASLIKFMLSLRKLQPWAIRSKYRLLCLCLGYKKRPVSIVLQL</sequence>
<gene>
    <name evidence="3" type="ORF">BIW11_00075</name>
</gene>
<dbReference type="OrthoDB" id="10673846at2759"/>
<reference evidence="3 4" key="1">
    <citation type="journal article" date="2017" name="Gigascience">
        <title>Draft genome of the honey bee ectoparasitic mite, Tropilaelaps mercedesae, is shaped by the parasitic life history.</title>
        <authorList>
            <person name="Dong X."/>
            <person name="Armstrong S.D."/>
            <person name="Xia D."/>
            <person name="Makepeace B.L."/>
            <person name="Darby A.C."/>
            <person name="Kadowaki T."/>
        </authorList>
    </citation>
    <scope>NUCLEOTIDE SEQUENCE [LARGE SCALE GENOMIC DNA]</scope>
    <source>
        <strain evidence="3">Wuxi-XJTLU</strain>
    </source>
</reference>
<accession>A0A1V9Y2K6</accession>
<name>A0A1V9Y2K6_9ACAR</name>
<feature type="chain" id="PRO_5012912814" evidence="2">
    <location>
        <begin position="21"/>
        <end position="172"/>
    </location>
</feature>
<dbReference type="AlphaFoldDB" id="A0A1V9Y2K6"/>
<dbReference type="EMBL" id="MNPL01000502">
    <property type="protein sequence ID" value="OQR79969.1"/>
    <property type="molecule type" value="Genomic_DNA"/>
</dbReference>
<comment type="caution">
    <text evidence="3">The sequence shown here is derived from an EMBL/GenBank/DDBJ whole genome shotgun (WGS) entry which is preliminary data.</text>
</comment>
<dbReference type="InParanoid" id="A0A1V9Y2K6"/>
<evidence type="ECO:0000313" key="3">
    <source>
        <dbReference type="EMBL" id="OQR79969.1"/>
    </source>
</evidence>
<keyword evidence="2" id="KW-0732">Signal</keyword>
<feature type="region of interest" description="Disordered" evidence="1">
    <location>
        <begin position="26"/>
        <end position="74"/>
    </location>
</feature>
<feature type="signal peptide" evidence="2">
    <location>
        <begin position="1"/>
        <end position="20"/>
    </location>
</feature>
<organism evidence="3 4">
    <name type="scientific">Tropilaelaps mercedesae</name>
    <dbReference type="NCBI Taxonomy" id="418985"/>
    <lineage>
        <taxon>Eukaryota</taxon>
        <taxon>Metazoa</taxon>
        <taxon>Ecdysozoa</taxon>
        <taxon>Arthropoda</taxon>
        <taxon>Chelicerata</taxon>
        <taxon>Arachnida</taxon>
        <taxon>Acari</taxon>
        <taxon>Parasitiformes</taxon>
        <taxon>Mesostigmata</taxon>
        <taxon>Gamasina</taxon>
        <taxon>Dermanyssoidea</taxon>
        <taxon>Laelapidae</taxon>
        <taxon>Tropilaelaps</taxon>
    </lineage>
</organism>
<evidence type="ECO:0000256" key="1">
    <source>
        <dbReference type="SAM" id="MobiDB-lite"/>
    </source>
</evidence>
<protein>
    <submittedName>
        <fullName evidence="3">Nose resistant to fluoxetine protein 6-like</fullName>
    </submittedName>
</protein>